<evidence type="ECO:0000256" key="4">
    <source>
        <dbReference type="ARBA" id="ARBA00022722"/>
    </source>
</evidence>
<dbReference type="PANTHER" id="PTHR22930">
    <property type="match status" value="1"/>
</dbReference>
<gene>
    <name evidence="9" type="ORF">FSP39_002583</name>
</gene>
<comment type="subcellular location">
    <subcellularLocation>
        <location evidence="2">Nucleus</location>
    </subcellularLocation>
</comment>
<evidence type="ECO:0000256" key="3">
    <source>
        <dbReference type="ARBA" id="ARBA00006958"/>
    </source>
</evidence>
<comment type="caution">
    <text evidence="9">The sequence shown here is derived from an EMBL/GenBank/DDBJ whole genome shotgun (WGS) entry which is preliminary data.</text>
</comment>
<dbReference type="InterPro" id="IPR045249">
    <property type="entry name" value="HARBI1-like"/>
</dbReference>
<comment type="similarity">
    <text evidence="3">Belongs to the HARBI1 family.</text>
</comment>
<dbReference type="GO" id="GO:0005634">
    <property type="term" value="C:nucleus"/>
    <property type="evidence" value="ECO:0007669"/>
    <property type="project" value="UniProtKB-SubCell"/>
</dbReference>
<dbReference type="GO" id="GO:0016787">
    <property type="term" value="F:hydrolase activity"/>
    <property type="evidence" value="ECO:0007669"/>
    <property type="project" value="UniProtKB-KW"/>
</dbReference>
<name>A0AA88YAY7_PINIB</name>
<keyword evidence="7" id="KW-0539">Nucleus</keyword>
<keyword evidence="6" id="KW-0378">Hydrolase</keyword>
<evidence type="ECO:0000256" key="5">
    <source>
        <dbReference type="ARBA" id="ARBA00022723"/>
    </source>
</evidence>
<dbReference type="AlphaFoldDB" id="A0AA88YAY7"/>
<dbReference type="PANTHER" id="PTHR22930:SF85">
    <property type="entry name" value="GH03217P-RELATED"/>
    <property type="match status" value="1"/>
</dbReference>
<organism evidence="9 10">
    <name type="scientific">Pinctada imbricata</name>
    <name type="common">Atlantic pearl-oyster</name>
    <name type="synonym">Pinctada martensii</name>
    <dbReference type="NCBI Taxonomy" id="66713"/>
    <lineage>
        <taxon>Eukaryota</taxon>
        <taxon>Metazoa</taxon>
        <taxon>Spiralia</taxon>
        <taxon>Lophotrochozoa</taxon>
        <taxon>Mollusca</taxon>
        <taxon>Bivalvia</taxon>
        <taxon>Autobranchia</taxon>
        <taxon>Pteriomorphia</taxon>
        <taxon>Pterioida</taxon>
        <taxon>Pterioidea</taxon>
        <taxon>Pteriidae</taxon>
        <taxon>Pinctada</taxon>
    </lineage>
</organism>
<dbReference type="GO" id="GO:0004518">
    <property type="term" value="F:nuclease activity"/>
    <property type="evidence" value="ECO:0007669"/>
    <property type="project" value="UniProtKB-KW"/>
</dbReference>
<feature type="domain" description="DDE Tnp4" evidence="8">
    <location>
        <begin position="173"/>
        <end position="295"/>
    </location>
</feature>
<dbReference type="Pfam" id="PF13359">
    <property type="entry name" value="DDE_Tnp_4"/>
    <property type="match status" value="1"/>
</dbReference>
<evidence type="ECO:0000313" key="10">
    <source>
        <dbReference type="Proteomes" id="UP001186944"/>
    </source>
</evidence>
<dbReference type="GO" id="GO:0046872">
    <property type="term" value="F:metal ion binding"/>
    <property type="evidence" value="ECO:0007669"/>
    <property type="project" value="UniProtKB-KW"/>
</dbReference>
<evidence type="ECO:0000256" key="6">
    <source>
        <dbReference type="ARBA" id="ARBA00022801"/>
    </source>
</evidence>
<dbReference type="EMBL" id="VSWD01000005">
    <property type="protein sequence ID" value="KAK3101308.1"/>
    <property type="molecule type" value="Genomic_DNA"/>
</dbReference>
<comment type="cofactor">
    <cofactor evidence="1">
        <name>a divalent metal cation</name>
        <dbReference type="ChEBI" id="CHEBI:60240"/>
    </cofactor>
</comment>
<protein>
    <recommendedName>
        <fullName evidence="8">DDE Tnp4 domain-containing protein</fullName>
    </recommendedName>
</protein>
<keyword evidence="5" id="KW-0479">Metal-binding</keyword>
<evidence type="ECO:0000256" key="1">
    <source>
        <dbReference type="ARBA" id="ARBA00001968"/>
    </source>
</evidence>
<dbReference type="Proteomes" id="UP001186944">
    <property type="component" value="Unassembled WGS sequence"/>
</dbReference>
<proteinExistence type="inferred from homology"/>
<evidence type="ECO:0000313" key="9">
    <source>
        <dbReference type="EMBL" id="KAK3101308.1"/>
    </source>
</evidence>
<evidence type="ECO:0000256" key="2">
    <source>
        <dbReference type="ARBA" id="ARBA00004123"/>
    </source>
</evidence>
<reference evidence="9" key="1">
    <citation type="submission" date="2019-08" db="EMBL/GenBank/DDBJ databases">
        <title>The improved chromosome-level genome for the pearl oyster Pinctada fucata martensii using PacBio sequencing and Hi-C.</title>
        <authorList>
            <person name="Zheng Z."/>
        </authorList>
    </citation>
    <scope>NUCLEOTIDE SEQUENCE</scope>
    <source>
        <strain evidence="9">ZZ-2019</strain>
        <tissue evidence="9">Adductor muscle</tissue>
    </source>
</reference>
<accession>A0AA88YAY7</accession>
<keyword evidence="4" id="KW-0540">Nuclease</keyword>
<dbReference type="InterPro" id="IPR027806">
    <property type="entry name" value="HARBI1_dom"/>
</dbReference>
<evidence type="ECO:0000259" key="8">
    <source>
        <dbReference type="Pfam" id="PF13359"/>
    </source>
</evidence>
<sequence>MASLPTKFTFLDLFFDDSLKPLSFDDDDFIFPMFEKENRMCITGYTENVVPNYSFDEFRSHFRLTRSSFELLLNMIMAKSPLVPNIQHGRPSVPAEKQLLLGLWFLATSECCRILCDRFDVSKSSVKRITRKVSEALNDLKHQMIIWPVGGKIIETADKFKAIVGFPGVIGSVDGTHIMIPRPSDHSGAYLNRKKSYSIVLQGVCDADLCFTDVYVGWPGSVHDARVYQNSSLASRMQNMPNEYHLLGDGAYPLSGSLLTPFRDFGNLTRDEKTYNWKHSATRTTVERAFGLLKGI</sequence>
<keyword evidence="10" id="KW-1185">Reference proteome</keyword>
<evidence type="ECO:0000256" key="7">
    <source>
        <dbReference type="ARBA" id="ARBA00023242"/>
    </source>
</evidence>